<dbReference type="AlphaFoldDB" id="A0A7D4SMG4"/>
<dbReference type="KEGG" id="txa:HQN79_02600"/>
<accession>A0A7D4SMG4</accession>
<organism evidence="1 2">
    <name type="scientific">Thiomicrorhabdus xiamenensis</name>
    <dbReference type="NCBI Taxonomy" id="2739063"/>
    <lineage>
        <taxon>Bacteria</taxon>
        <taxon>Pseudomonadati</taxon>
        <taxon>Pseudomonadota</taxon>
        <taxon>Gammaproteobacteria</taxon>
        <taxon>Thiotrichales</taxon>
        <taxon>Piscirickettsiaceae</taxon>
        <taxon>Thiomicrorhabdus</taxon>
    </lineage>
</organism>
<sequence length="117" mass="12711">MSIFYIKLGLVCLSHNSYSIAGGAAFISKSACDGQWFKLPGDVAIEDAEFEWNGGRYYFVADCTGKPDGERSGKILTKELAVKVSNTSFDKLMAIAIEALFNVQPDVFESKMALPSA</sequence>
<proteinExistence type="predicted"/>
<protein>
    <submittedName>
        <fullName evidence="1">Uncharacterized protein</fullName>
    </submittedName>
</protein>
<dbReference type="Proteomes" id="UP000504724">
    <property type="component" value="Chromosome"/>
</dbReference>
<reference evidence="1 2" key="1">
    <citation type="submission" date="2020-05" db="EMBL/GenBank/DDBJ databases">
        <title>Thiomicrorhabdus sediminis sp.nov. and Thiomicrorhabdus xiamenensis sp.nov., novel sulfur-oxidizing bacteria isolated from coastal sediment.</title>
        <authorList>
            <person name="Liu X."/>
        </authorList>
    </citation>
    <scope>NUCLEOTIDE SEQUENCE [LARGE SCALE GENOMIC DNA]</scope>
    <source>
        <strain evidence="1 2">G2</strain>
    </source>
</reference>
<evidence type="ECO:0000313" key="2">
    <source>
        <dbReference type="Proteomes" id="UP000504724"/>
    </source>
</evidence>
<dbReference type="EMBL" id="CP054020">
    <property type="protein sequence ID" value="QKI88541.1"/>
    <property type="molecule type" value="Genomic_DNA"/>
</dbReference>
<keyword evidence="2" id="KW-1185">Reference proteome</keyword>
<name>A0A7D4SMG4_9GAMM</name>
<gene>
    <name evidence="1" type="ORF">HQN79_02600</name>
</gene>
<evidence type="ECO:0000313" key="1">
    <source>
        <dbReference type="EMBL" id="QKI88541.1"/>
    </source>
</evidence>
<dbReference type="RefSeq" id="WP_173284139.1">
    <property type="nucleotide sequence ID" value="NZ_CP054020.1"/>
</dbReference>